<comment type="caution">
    <text evidence="2">The sequence shown here is derived from an EMBL/GenBank/DDBJ whole genome shotgun (WGS) entry which is preliminary data.</text>
</comment>
<dbReference type="RefSeq" id="WP_104071156.1">
    <property type="nucleotide sequence ID" value="NZ_PRDS01000005.1"/>
</dbReference>
<keyword evidence="3" id="KW-1185">Reference proteome</keyword>
<dbReference type="InterPro" id="IPR007607">
    <property type="entry name" value="BacA/B"/>
</dbReference>
<comment type="similarity">
    <text evidence="1">Belongs to the bactofilin family.</text>
</comment>
<evidence type="ECO:0000256" key="1">
    <source>
        <dbReference type="ARBA" id="ARBA00044755"/>
    </source>
</evidence>
<evidence type="ECO:0000313" key="3">
    <source>
        <dbReference type="Proteomes" id="UP000239736"/>
    </source>
</evidence>
<dbReference type="OrthoDB" id="7744015at2"/>
<gene>
    <name evidence="2" type="ORF">LV82_01953</name>
</gene>
<dbReference type="Proteomes" id="UP000239736">
    <property type="component" value="Unassembled WGS sequence"/>
</dbReference>
<organism evidence="2 3">
    <name type="scientific">Albidovulum inexpectatum</name>
    <dbReference type="NCBI Taxonomy" id="196587"/>
    <lineage>
        <taxon>Bacteria</taxon>
        <taxon>Pseudomonadati</taxon>
        <taxon>Pseudomonadota</taxon>
        <taxon>Alphaproteobacteria</taxon>
        <taxon>Rhodobacterales</taxon>
        <taxon>Paracoccaceae</taxon>
        <taxon>Albidovulum</taxon>
    </lineage>
</organism>
<reference evidence="2 3" key="1">
    <citation type="submission" date="2018-01" db="EMBL/GenBank/DDBJ databases">
        <title>Genomic Encyclopedia of Archaeal and Bacterial Type Strains, Phase II (KMG-II): from individual species to whole genera.</title>
        <authorList>
            <person name="Goeker M."/>
        </authorList>
    </citation>
    <scope>NUCLEOTIDE SEQUENCE [LARGE SCALE GENOMIC DNA]</scope>
    <source>
        <strain evidence="2 3">DSM 12048</strain>
    </source>
</reference>
<dbReference type="Pfam" id="PF04519">
    <property type="entry name" value="Bactofilin"/>
    <property type="match status" value="1"/>
</dbReference>
<evidence type="ECO:0000313" key="2">
    <source>
        <dbReference type="EMBL" id="PPB80604.1"/>
    </source>
</evidence>
<dbReference type="PANTHER" id="PTHR35024:SF4">
    <property type="entry name" value="POLYMER-FORMING CYTOSKELETAL PROTEIN"/>
    <property type="match status" value="1"/>
</dbReference>
<accession>A0A2S5JGI1</accession>
<name>A0A2S5JGI1_9RHOB</name>
<dbReference type="PANTHER" id="PTHR35024">
    <property type="entry name" value="HYPOTHETICAL CYTOSOLIC PROTEIN"/>
    <property type="match status" value="1"/>
</dbReference>
<dbReference type="EMBL" id="PRDS01000005">
    <property type="protein sequence ID" value="PPB80604.1"/>
    <property type="molecule type" value="Genomic_DNA"/>
</dbReference>
<sequence>MNRSVIEQDLIIEGNISSKQGEIEIKGRVTGDLDANTVEIRPGGQVQGAIQAEIVRIEGSHAGTISCGDLVLDAEADVKADVSARTLVSEKGARISGKVQITGA</sequence>
<proteinExistence type="inferred from homology"/>
<protein>
    <submittedName>
        <fullName evidence="2">Polymer-forming protein</fullName>
    </submittedName>
</protein>
<dbReference type="AlphaFoldDB" id="A0A2S5JGI1"/>